<organism evidence="1 2">
    <name type="scientific">Luteolibacter soli</name>
    <dbReference type="NCBI Taxonomy" id="3135280"/>
    <lineage>
        <taxon>Bacteria</taxon>
        <taxon>Pseudomonadati</taxon>
        <taxon>Verrucomicrobiota</taxon>
        <taxon>Verrucomicrobiia</taxon>
        <taxon>Verrucomicrobiales</taxon>
        <taxon>Verrucomicrobiaceae</taxon>
        <taxon>Luteolibacter</taxon>
    </lineage>
</organism>
<name>A0ABU9AY43_9BACT</name>
<protein>
    <submittedName>
        <fullName evidence="1">Uncharacterized protein</fullName>
    </submittedName>
</protein>
<comment type="caution">
    <text evidence="1">The sequence shown here is derived from an EMBL/GenBank/DDBJ whole genome shotgun (WGS) entry which is preliminary data.</text>
</comment>
<evidence type="ECO:0000313" key="1">
    <source>
        <dbReference type="EMBL" id="MEK7952021.1"/>
    </source>
</evidence>
<proteinExistence type="predicted"/>
<sequence length="303" mass="32455">MFSLRALVVRLILVMVLTKAMEARTLRWFCDAQTVNLGSDGTPMDGGFRFEVGVFASGFTPTTANTSQWAANWSAAQRTVYNATTKVFTSQYTVTSNAAPFTVGAVAYVWGFGGRAGNEWTLFRATSWTWPLSDTLNPTAISWNAKDATQVVVGSIHSTGTPFLMQSSAVTHSVPPTSTYAQWQNEELSGVALNGPEEDADGDGIKNVQEFVFGTRPKVADLLPPVASGMVGSGADRAIQLSIPRRLDRSASLSVESSPELVTWGSAMAGATVVSNGAEAWVLRFPVGSSDRRFFRIVSAPVP</sequence>
<dbReference type="EMBL" id="JBBUKT010000006">
    <property type="protein sequence ID" value="MEK7952021.1"/>
    <property type="molecule type" value="Genomic_DNA"/>
</dbReference>
<gene>
    <name evidence="1" type="ORF">WKV53_16015</name>
</gene>
<reference evidence="1 2" key="1">
    <citation type="submission" date="2024-04" db="EMBL/GenBank/DDBJ databases">
        <title>Luteolibacter sp. isolated from soil.</title>
        <authorList>
            <person name="An J."/>
        </authorList>
    </citation>
    <scope>NUCLEOTIDE SEQUENCE [LARGE SCALE GENOMIC DNA]</scope>
    <source>
        <strain evidence="1 2">Y139</strain>
    </source>
</reference>
<dbReference type="RefSeq" id="WP_341405781.1">
    <property type="nucleotide sequence ID" value="NZ_JBBUKT010000006.1"/>
</dbReference>
<evidence type="ECO:0000313" key="2">
    <source>
        <dbReference type="Proteomes" id="UP001371305"/>
    </source>
</evidence>
<dbReference type="Proteomes" id="UP001371305">
    <property type="component" value="Unassembled WGS sequence"/>
</dbReference>
<accession>A0ABU9AY43</accession>
<keyword evidence="2" id="KW-1185">Reference proteome</keyword>